<dbReference type="AlphaFoldDB" id="A0A8J8W479"/>
<feature type="compositionally biased region" description="Polar residues" evidence="1">
    <location>
        <begin position="74"/>
        <end position="88"/>
    </location>
</feature>
<evidence type="ECO:0000313" key="3">
    <source>
        <dbReference type="Proteomes" id="UP000631181"/>
    </source>
</evidence>
<protein>
    <submittedName>
        <fullName evidence="2">Uncharacterized protein</fullName>
    </submittedName>
</protein>
<sequence>MPSLIPRWKKKVPSSFENLSPSDRDYLIDVLRATAPSPPRNNNRAEEQRSHRPAQGSLPPKQPSTAEPNPPTPDTGSISSSPQQTQREPQSIPPQTIQQTQPRTQPQPQSQPQQQTSDKPTLQQFLQATTDILKTWESPDPSPPSSSPPTSNLDKQILARKFSIGVSSCMKDYADKTRPVTGSSRGHIHRVLEQCVLLKRKLREIEVALRERDEGEVLSEVTRQIVGDTWRVMVSLGEDSWIDVDYALRN</sequence>
<keyword evidence="3" id="KW-1185">Reference proteome</keyword>
<evidence type="ECO:0000313" key="2">
    <source>
        <dbReference type="EMBL" id="KAF7716645.1"/>
    </source>
</evidence>
<evidence type="ECO:0000256" key="1">
    <source>
        <dbReference type="SAM" id="MobiDB-lite"/>
    </source>
</evidence>
<feature type="compositionally biased region" description="Low complexity" evidence="1">
    <location>
        <begin position="89"/>
        <end position="117"/>
    </location>
</feature>
<dbReference type="Proteomes" id="UP000631181">
    <property type="component" value="Unassembled WGS sequence"/>
</dbReference>
<feature type="region of interest" description="Disordered" evidence="1">
    <location>
        <begin position="1"/>
        <end position="120"/>
    </location>
</feature>
<reference evidence="2" key="1">
    <citation type="journal article" date="2020" name="Front. Microbiol.">
        <title>Gene regulatory networks of Penicillium echinulatum 2HH and Penicillium oxalicum 114-2 inferred by a computational biology approach.</title>
        <authorList>
            <person name="Lenz A.R."/>
            <person name="Galan-Vasquez E."/>
            <person name="Balbinot E."/>
            <person name="De Abreu F.P."/>
            <person name="De Oliveira N.S."/>
            <person name="Da Rosa L.O."/>
            <person name="De Avila E Silva S."/>
            <person name="Camassola M."/>
            <person name="Dillon A.J.P."/>
            <person name="Perez-Rueda E."/>
        </authorList>
    </citation>
    <scope>NUCLEOTIDE SEQUENCE</scope>
    <source>
        <strain evidence="2">S1M29</strain>
    </source>
</reference>
<gene>
    <name evidence="2" type="ORF">PECM_005277</name>
</gene>
<organism evidence="2 3">
    <name type="scientific">Penicillium ucsense</name>
    <dbReference type="NCBI Taxonomy" id="2839758"/>
    <lineage>
        <taxon>Eukaryota</taxon>
        <taxon>Fungi</taxon>
        <taxon>Dikarya</taxon>
        <taxon>Ascomycota</taxon>
        <taxon>Pezizomycotina</taxon>
        <taxon>Eurotiomycetes</taxon>
        <taxon>Eurotiomycetidae</taxon>
        <taxon>Eurotiales</taxon>
        <taxon>Aspergillaceae</taxon>
        <taxon>Penicillium</taxon>
    </lineage>
</organism>
<comment type="caution">
    <text evidence="2">The sequence shown here is derived from an EMBL/GenBank/DDBJ whole genome shotgun (WGS) entry which is preliminary data.</text>
</comment>
<dbReference type="OrthoDB" id="4351877at2759"/>
<proteinExistence type="predicted"/>
<name>A0A8J8W479_9EURO</name>
<dbReference type="EMBL" id="WIWV01000037">
    <property type="protein sequence ID" value="KAF7716645.1"/>
    <property type="molecule type" value="Genomic_DNA"/>
</dbReference>
<accession>A0A8J8W479</accession>